<gene>
    <name evidence="2" type="ORF">BES34_007480</name>
</gene>
<dbReference type="EMBL" id="MCRM02000006">
    <property type="protein sequence ID" value="PNV75478.1"/>
    <property type="molecule type" value="Genomic_DNA"/>
</dbReference>
<keyword evidence="3" id="KW-1185">Reference proteome</keyword>
<evidence type="ECO:0000313" key="2">
    <source>
        <dbReference type="EMBL" id="PNV75478.1"/>
    </source>
</evidence>
<reference evidence="2" key="1">
    <citation type="submission" date="2018-01" db="EMBL/GenBank/DDBJ databases">
        <title>Genomic characterization of Leptospira inadai serogroup Lyme isolated from captured rat in Brazil and comparative analysis with human reference strain.</title>
        <authorList>
            <person name="Moreno L.Z."/>
            <person name="Loureiro A.P."/>
            <person name="Miraglia F."/>
            <person name="Kremer F.S."/>
            <person name="Eslabao M.R."/>
            <person name="Dellagostin O.A."/>
            <person name="Lilenbaum W."/>
            <person name="Moreno A.M."/>
        </authorList>
    </citation>
    <scope>NUCLEOTIDE SEQUENCE [LARGE SCALE GENOMIC DNA]</scope>
    <source>
        <strain evidence="2">M34/99</strain>
    </source>
</reference>
<keyword evidence="1" id="KW-0051">Antiviral defense</keyword>
<dbReference type="CDD" id="cd09693">
    <property type="entry name" value="Cas5_I"/>
    <property type="match status" value="1"/>
</dbReference>
<sequence>MSTNSRNALRIEMEGITSSFRYPHFLIGRQPSFPMPPPATIYGLVASTLGYFPNPDTFSFAYMFRCLGEATDDLEKIWFLTPITSTKGEMKNYNVEATSNVLSREILVQPRLTLYLLSDDIEKFRSAFWEPKYVPVLGRSQDLISIRKVEEVVLERGDKGRIEPGLLPGSLRDRIHFGPTLKMPKFIDPNRRTSVSWETYVALDRPVQISGNLNVSSKTSNTFIDSGGDKKTEQPRLLFFHRFSTISE</sequence>
<dbReference type="InterPro" id="IPR013422">
    <property type="entry name" value="CRISPR-assoc_prot_Cas5_N"/>
</dbReference>
<dbReference type="NCBIfam" id="TIGR02593">
    <property type="entry name" value="CRISPR_cas5"/>
    <property type="match status" value="1"/>
</dbReference>
<dbReference type="Gene3D" id="3.30.70.2660">
    <property type="match status" value="1"/>
</dbReference>
<dbReference type="Proteomes" id="UP000094669">
    <property type="component" value="Unassembled WGS sequence"/>
</dbReference>
<evidence type="ECO:0000256" key="1">
    <source>
        <dbReference type="ARBA" id="ARBA00023118"/>
    </source>
</evidence>
<organism evidence="2 3">
    <name type="scientific">Leptospira inadai serovar Lyme</name>
    <dbReference type="NCBI Taxonomy" id="293084"/>
    <lineage>
        <taxon>Bacteria</taxon>
        <taxon>Pseudomonadati</taxon>
        <taxon>Spirochaetota</taxon>
        <taxon>Spirochaetia</taxon>
        <taxon>Leptospirales</taxon>
        <taxon>Leptospiraceae</taxon>
        <taxon>Leptospira</taxon>
    </lineage>
</organism>
<protein>
    <submittedName>
        <fullName evidence="2">CRISPR-associated protein Cas5</fullName>
    </submittedName>
</protein>
<name>A0ABX4YJK4_9LEPT</name>
<comment type="caution">
    <text evidence="2">The sequence shown here is derived from an EMBL/GenBank/DDBJ whole genome shotgun (WGS) entry which is preliminary data.</text>
</comment>
<dbReference type="RefSeq" id="WP_052580687.1">
    <property type="nucleotide sequence ID" value="NZ_MCRM02000006.1"/>
</dbReference>
<evidence type="ECO:0000313" key="3">
    <source>
        <dbReference type="Proteomes" id="UP000094669"/>
    </source>
</evidence>
<accession>A0ABX4YJK4</accession>
<proteinExistence type="predicted"/>